<dbReference type="AlphaFoldDB" id="A0A0F0LG54"/>
<dbReference type="SUPFAM" id="SSF82171">
    <property type="entry name" value="DPP6 N-terminal domain-like"/>
    <property type="match status" value="1"/>
</dbReference>
<evidence type="ECO:0000313" key="1">
    <source>
        <dbReference type="EMBL" id="KJL32128.1"/>
    </source>
</evidence>
<dbReference type="PANTHER" id="PTHR47197">
    <property type="entry name" value="PROTEIN NIRF"/>
    <property type="match status" value="1"/>
</dbReference>
<dbReference type="PATRIC" id="fig|582680.6.peg.2666"/>
<proteinExistence type="predicted"/>
<dbReference type="Gene3D" id="2.130.10.10">
    <property type="entry name" value="YVTN repeat-like/Quinoprotein amine dehydrogenase"/>
    <property type="match status" value="2"/>
</dbReference>
<dbReference type="PANTHER" id="PTHR47197:SF3">
    <property type="entry name" value="DIHYDRO-HEME D1 DEHYDROGENASE"/>
    <property type="match status" value="1"/>
</dbReference>
<keyword evidence="2" id="KW-1185">Reference proteome</keyword>
<dbReference type="RefSeq" id="WP_052680252.1">
    <property type="nucleotide sequence ID" value="NZ_JYIX01000037.1"/>
</dbReference>
<reference evidence="1 2" key="1">
    <citation type="submission" date="2015-02" db="EMBL/GenBank/DDBJ databases">
        <title>Draft genome sequences of ten Microbacterium spp. with emphasis on heavy metal contaminated environments.</title>
        <authorList>
            <person name="Corretto E."/>
        </authorList>
    </citation>
    <scope>NUCLEOTIDE SEQUENCE [LARGE SCALE GENOMIC DNA]</scope>
    <source>
        <strain evidence="1 2">ARN176</strain>
    </source>
</reference>
<dbReference type="EMBL" id="JYIX01000037">
    <property type="protein sequence ID" value="KJL32128.1"/>
    <property type="molecule type" value="Genomic_DNA"/>
</dbReference>
<dbReference type="InterPro" id="IPR015943">
    <property type="entry name" value="WD40/YVTN_repeat-like_dom_sf"/>
</dbReference>
<dbReference type="STRING" id="582680.RS86_02597"/>
<evidence type="ECO:0000313" key="2">
    <source>
        <dbReference type="Proteomes" id="UP000033740"/>
    </source>
</evidence>
<accession>A0A0F0LG54</accession>
<protein>
    <recommendedName>
        <fullName evidence="3">Lactonase, 7-bladed beta-propeller</fullName>
    </recommendedName>
</protein>
<organism evidence="1 2">
    <name type="scientific">Microbacterium azadirachtae</name>
    <dbReference type="NCBI Taxonomy" id="582680"/>
    <lineage>
        <taxon>Bacteria</taxon>
        <taxon>Bacillati</taxon>
        <taxon>Actinomycetota</taxon>
        <taxon>Actinomycetes</taxon>
        <taxon>Micrococcales</taxon>
        <taxon>Microbacteriaceae</taxon>
        <taxon>Microbacterium</taxon>
    </lineage>
</organism>
<sequence>MVIRTTTPGHGTIFVVTESHGDKIAFVDLTSPDAPVQSETVVGEAPWAIAVHEASRRAYVSTAVGLAIVDLGSRERLGLVPYLSQPVDIAYGEERPGGTGVVVTPDGSAVYVAVTRAGENSAVERFDTASGAFTDTHDVGLRPFDVQISPAGDEIYTIDHDSFTLNTISIPEHIVTSTEIAPFGTEGGLMSHYKPHYAAVADDGTLYLPYQGQGLVVYSPGTRTYETQPMTADSHQHGVGLTSDGRLLVVGVGAIGGATKGPSLTIRDLESGDEEVLPLQKGHENVVEWLDAPDGRRKAILTGGSTSRGPWDGLAIVDLDSLAVSEIAVPGMPQMGVLIASS</sequence>
<name>A0A0F0LG54_9MICO</name>
<dbReference type="Proteomes" id="UP000033740">
    <property type="component" value="Unassembled WGS sequence"/>
</dbReference>
<evidence type="ECO:0008006" key="3">
    <source>
        <dbReference type="Google" id="ProtNLM"/>
    </source>
</evidence>
<dbReference type="InterPro" id="IPR051200">
    <property type="entry name" value="Host-pathogen_enzymatic-act"/>
</dbReference>
<comment type="caution">
    <text evidence="1">The sequence shown here is derived from an EMBL/GenBank/DDBJ whole genome shotgun (WGS) entry which is preliminary data.</text>
</comment>
<gene>
    <name evidence="1" type="ORF">RS86_02597</name>
</gene>